<protein>
    <submittedName>
        <fullName evidence="2">Chromosome partitioning protein</fullName>
    </submittedName>
</protein>
<feature type="domain" description="AAA" evidence="1">
    <location>
        <begin position="4"/>
        <end position="204"/>
    </location>
</feature>
<dbReference type="PANTHER" id="PTHR13696:SF52">
    <property type="entry name" value="PARA FAMILY PROTEIN CT_582"/>
    <property type="match status" value="1"/>
</dbReference>
<dbReference type="SUPFAM" id="SSF52540">
    <property type="entry name" value="P-loop containing nucleoside triphosphate hydrolases"/>
    <property type="match status" value="1"/>
</dbReference>
<gene>
    <name evidence="2" type="ORF">J2S01_000141</name>
</gene>
<name>A0ABT9Y4H5_9FIRM</name>
<sequence>MIRNVISFLNMKGGVGKTTLCKELAVYFSEVENKEVLVIDIDPQSNCTQSLFERFNILDIDKTTGEPKLIDCKISKELPSIDKLFLKGKHHLTSTSIDNVIKKLSNTLSIIPGDLDTVFMERETGTGASEQRLFNFIDKNNLKDEYDYIFIDCPPTYSFYTVAAVLASDFYFVPLKPDAYSLLGLDLLERVINDMQETYSANFQVKKLENLGVIFTMVHSESKTYYTNMSGIKSVFSNLYFFDSLFFDYPKMAITKLSKFIIDRQDKNLINELSAIGKEFIERMKKLNGE</sequence>
<reference evidence="2 3" key="1">
    <citation type="submission" date="2023-07" db="EMBL/GenBank/DDBJ databases">
        <title>Genomic Encyclopedia of Type Strains, Phase IV (KMG-IV): sequencing the most valuable type-strain genomes for metagenomic binning, comparative biology and taxonomic classification.</title>
        <authorList>
            <person name="Goeker M."/>
        </authorList>
    </citation>
    <scope>NUCLEOTIDE SEQUENCE [LARGE SCALE GENOMIC DNA]</scope>
    <source>
        <strain evidence="2 3">DSM 16980</strain>
    </source>
</reference>
<evidence type="ECO:0000313" key="3">
    <source>
        <dbReference type="Proteomes" id="UP001239167"/>
    </source>
</evidence>
<dbReference type="CDD" id="cd02042">
    <property type="entry name" value="ParAB_family"/>
    <property type="match status" value="1"/>
</dbReference>
<keyword evidence="3" id="KW-1185">Reference proteome</keyword>
<proteinExistence type="predicted"/>
<dbReference type="PANTHER" id="PTHR13696">
    <property type="entry name" value="P-LOOP CONTAINING NUCLEOSIDE TRIPHOSPHATE HYDROLASE"/>
    <property type="match status" value="1"/>
</dbReference>
<dbReference type="InterPro" id="IPR027417">
    <property type="entry name" value="P-loop_NTPase"/>
</dbReference>
<dbReference type="Gene3D" id="3.40.50.300">
    <property type="entry name" value="P-loop containing nucleotide triphosphate hydrolases"/>
    <property type="match status" value="1"/>
</dbReference>
<dbReference type="RefSeq" id="WP_307222305.1">
    <property type="nucleotide sequence ID" value="NZ_CP116940.1"/>
</dbReference>
<dbReference type="Proteomes" id="UP001239167">
    <property type="component" value="Unassembled WGS sequence"/>
</dbReference>
<evidence type="ECO:0000259" key="1">
    <source>
        <dbReference type="Pfam" id="PF13614"/>
    </source>
</evidence>
<organism evidence="2 3">
    <name type="scientific">Pectinatus haikarae</name>
    <dbReference type="NCBI Taxonomy" id="349096"/>
    <lineage>
        <taxon>Bacteria</taxon>
        <taxon>Bacillati</taxon>
        <taxon>Bacillota</taxon>
        <taxon>Negativicutes</taxon>
        <taxon>Selenomonadales</taxon>
        <taxon>Selenomonadaceae</taxon>
        <taxon>Pectinatus</taxon>
    </lineage>
</organism>
<dbReference type="Pfam" id="PF13614">
    <property type="entry name" value="AAA_31"/>
    <property type="match status" value="1"/>
</dbReference>
<comment type="caution">
    <text evidence="2">The sequence shown here is derived from an EMBL/GenBank/DDBJ whole genome shotgun (WGS) entry which is preliminary data.</text>
</comment>
<dbReference type="EMBL" id="JAUSUE010000001">
    <property type="protein sequence ID" value="MDQ0202456.1"/>
    <property type="molecule type" value="Genomic_DNA"/>
</dbReference>
<accession>A0ABT9Y4H5</accession>
<dbReference type="InterPro" id="IPR050678">
    <property type="entry name" value="DNA_Partitioning_ATPase"/>
</dbReference>
<dbReference type="InterPro" id="IPR025669">
    <property type="entry name" value="AAA_dom"/>
</dbReference>
<evidence type="ECO:0000313" key="2">
    <source>
        <dbReference type="EMBL" id="MDQ0202456.1"/>
    </source>
</evidence>